<evidence type="ECO:0000256" key="2">
    <source>
        <dbReference type="ARBA" id="ARBA00009525"/>
    </source>
</evidence>
<dbReference type="GO" id="GO:0006298">
    <property type="term" value="P:mismatch repair"/>
    <property type="evidence" value="ECO:0007669"/>
    <property type="project" value="TreeGrafter"/>
</dbReference>
<dbReference type="GO" id="GO:0000111">
    <property type="term" value="C:nucleotide-excision repair factor 2 complex"/>
    <property type="evidence" value="ECO:0007669"/>
    <property type="project" value="TreeGrafter"/>
</dbReference>
<feature type="compositionally biased region" description="Low complexity" evidence="6">
    <location>
        <begin position="384"/>
        <end position="393"/>
    </location>
</feature>
<dbReference type="GO" id="GO:0006289">
    <property type="term" value="P:nucleotide-excision repair"/>
    <property type="evidence" value="ECO:0007669"/>
    <property type="project" value="InterPro"/>
</dbReference>
<evidence type="ECO:0000313" key="10">
    <source>
        <dbReference type="EMBL" id="TKA27339.1"/>
    </source>
</evidence>
<dbReference type="EMBL" id="NAJL01000023">
    <property type="protein sequence ID" value="TKA27339.1"/>
    <property type="molecule type" value="Genomic_DNA"/>
</dbReference>
<evidence type="ECO:0000256" key="1">
    <source>
        <dbReference type="ARBA" id="ARBA00004123"/>
    </source>
</evidence>
<feature type="region of interest" description="Disordered" evidence="6">
    <location>
        <begin position="817"/>
        <end position="1086"/>
    </location>
</feature>
<feature type="compositionally biased region" description="Basic and acidic residues" evidence="6">
    <location>
        <begin position="778"/>
        <end position="794"/>
    </location>
</feature>
<dbReference type="OrthoDB" id="300780at2759"/>
<feature type="region of interest" description="Disordered" evidence="6">
    <location>
        <begin position="1"/>
        <end position="36"/>
    </location>
</feature>
<dbReference type="GO" id="GO:0071942">
    <property type="term" value="C:XPC complex"/>
    <property type="evidence" value="ECO:0007669"/>
    <property type="project" value="TreeGrafter"/>
</dbReference>
<evidence type="ECO:0000313" key="11">
    <source>
        <dbReference type="Proteomes" id="UP000308549"/>
    </source>
</evidence>
<evidence type="ECO:0000256" key="5">
    <source>
        <dbReference type="ARBA" id="ARBA00023242"/>
    </source>
</evidence>
<feature type="region of interest" description="Disordered" evidence="6">
    <location>
        <begin position="68"/>
        <end position="96"/>
    </location>
</feature>
<dbReference type="SMART" id="SM01030">
    <property type="entry name" value="BHD_1"/>
    <property type="match status" value="1"/>
</dbReference>
<feature type="compositionally biased region" description="Basic and acidic residues" evidence="6">
    <location>
        <begin position="963"/>
        <end position="989"/>
    </location>
</feature>
<dbReference type="SMART" id="SM01032">
    <property type="entry name" value="BHD_3"/>
    <property type="match status" value="1"/>
</dbReference>
<dbReference type="AlphaFoldDB" id="A0A4V5N4D7"/>
<dbReference type="PANTHER" id="PTHR12135">
    <property type="entry name" value="DNA REPAIR PROTEIN XP-C / RAD4"/>
    <property type="match status" value="1"/>
</dbReference>
<feature type="domain" description="Rad4 beta-hairpin" evidence="9">
    <location>
        <begin position="656"/>
        <end position="730"/>
    </location>
</feature>
<feature type="compositionally biased region" description="Basic residues" evidence="6">
    <location>
        <begin position="825"/>
        <end position="835"/>
    </location>
</feature>
<dbReference type="Gene3D" id="3.30.60.290">
    <property type="entry name" value="Rad4, beta-hairpin domain BHD2"/>
    <property type="match status" value="1"/>
</dbReference>
<dbReference type="Pfam" id="PF10403">
    <property type="entry name" value="BHD_1"/>
    <property type="match status" value="1"/>
</dbReference>
<dbReference type="InterPro" id="IPR018325">
    <property type="entry name" value="Rad4/PNGase_transGLS-fold"/>
</dbReference>
<evidence type="ECO:0000256" key="6">
    <source>
        <dbReference type="SAM" id="MobiDB-lite"/>
    </source>
</evidence>
<feature type="region of interest" description="Disordered" evidence="6">
    <location>
        <begin position="383"/>
        <end position="403"/>
    </location>
</feature>
<dbReference type="Pfam" id="PF10405">
    <property type="entry name" value="BHD_3"/>
    <property type="match status" value="1"/>
</dbReference>
<dbReference type="Pfam" id="PF03835">
    <property type="entry name" value="Rad4"/>
    <property type="match status" value="1"/>
</dbReference>
<evidence type="ECO:0000256" key="4">
    <source>
        <dbReference type="ARBA" id="ARBA00023204"/>
    </source>
</evidence>
<feature type="domain" description="Rad4 beta-hairpin" evidence="8">
    <location>
        <begin position="585"/>
        <end position="649"/>
    </location>
</feature>
<comment type="subcellular location">
    <subcellularLocation>
        <location evidence="1">Nucleus</location>
    </subcellularLocation>
</comment>
<comment type="similarity">
    <text evidence="2">Belongs to the XPC family.</text>
</comment>
<evidence type="ECO:0000259" key="9">
    <source>
        <dbReference type="SMART" id="SM01032"/>
    </source>
</evidence>
<keyword evidence="5" id="KW-0539">Nucleus</keyword>
<dbReference type="Gene3D" id="3.90.260.10">
    <property type="entry name" value="Transglutaminase-like"/>
    <property type="match status" value="1"/>
</dbReference>
<dbReference type="GO" id="GO:0005737">
    <property type="term" value="C:cytoplasm"/>
    <property type="evidence" value="ECO:0007669"/>
    <property type="project" value="TreeGrafter"/>
</dbReference>
<dbReference type="InterPro" id="IPR018327">
    <property type="entry name" value="BHD_2"/>
</dbReference>
<dbReference type="InterPro" id="IPR018326">
    <property type="entry name" value="Rad4_beta-hairpin_dom1"/>
</dbReference>
<dbReference type="Pfam" id="PF10404">
    <property type="entry name" value="BHD_2"/>
    <property type="match status" value="1"/>
</dbReference>
<dbReference type="PANTHER" id="PTHR12135:SF0">
    <property type="entry name" value="DNA REPAIR PROTEIN COMPLEMENTING XP-C CELLS"/>
    <property type="match status" value="1"/>
</dbReference>
<dbReference type="InterPro" id="IPR042488">
    <property type="entry name" value="Rad4_BHD3_sf"/>
</dbReference>
<feature type="compositionally biased region" description="Acidic residues" evidence="6">
    <location>
        <begin position="839"/>
        <end position="864"/>
    </location>
</feature>
<dbReference type="GO" id="GO:0003697">
    <property type="term" value="F:single-stranded DNA binding"/>
    <property type="evidence" value="ECO:0007669"/>
    <property type="project" value="TreeGrafter"/>
</dbReference>
<feature type="compositionally biased region" description="Basic residues" evidence="6">
    <location>
        <begin position="1"/>
        <end position="10"/>
    </location>
</feature>
<dbReference type="Gene3D" id="3.30.70.2460">
    <property type="entry name" value="Rad4, beta-hairpin domain BHD3"/>
    <property type="match status" value="1"/>
</dbReference>
<comment type="caution">
    <text evidence="10">The sequence shown here is derived from an EMBL/GenBank/DDBJ whole genome shotgun (WGS) entry which is preliminary data.</text>
</comment>
<reference evidence="10 11" key="1">
    <citation type="submission" date="2017-03" db="EMBL/GenBank/DDBJ databases">
        <title>Genomes of endolithic fungi from Antarctica.</title>
        <authorList>
            <person name="Coleine C."/>
            <person name="Masonjones S."/>
            <person name="Stajich J.E."/>
        </authorList>
    </citation>
    <scope>NUCLEOTIDE SEQUENCE [LARGE SCALE GENOMIC DNA]</scope>
    <source>
        <strain evidence="10 11">CCFEE 6315</strain>
    </source>
</reference>
<dbReference type="InterPro" id="IPR038765">
    <property type="entry name" value="Papain-like_cys_pep_sf"/>
</dbReference>
<accession>A0A4V5N4D7</accession>
<evidence type="ECO:0000259" key="8">
    <source>
        <dbReference type="SMART" id="SM01031"/>
    </source>
</evidence>
<feature type="compositionally biased region" description="Acidic residues" evidence="6">
    <location>
        <begin position="1073"/>
        <end position="1086"/>
    </location>
</feature>
<dbReference type="GO" id="GO:0003684">
    <property type="term" value="F:damaged DNA binding"/>
    <property type="evidence" value="ECO:0007669"/>
    <property type="project" value="InterPro"/>
</dbReference>
<dbReference type="SUPFAM" id="SSF54001">
    <property type="entry name" value="Cysteine proteinases"/>
    <property type="match status" value="1"/>
</dbReference>
<keyword evidence="4" id="KW-0234">DNA repair</keyword>
<name>A0A4V5N4D7_9PEZI</name>
<keyword evidence="3" id="KW-0227">DNA damage</keyword>
<evidence type="ECO:0008006" key="12">
    <source>
        <dbReference type="Google" id="ProtNLM"/>
    </source>
</evidence>
<dbReference type="InterPro" id="IPR018328">
    <property type="entry name" value="Rad4_beta-hairpin_dom3"/>
</dbReference>
<dbReference type="Proteomes" id="UP000308549">
    <property type="component" value="Unassembled WGS sequence"/>
</dbReference>
<feature type="compositionally biased region" description="Basic and acidic residues" evidence="6">
    <location>
        <begin position="1044"/>
        <end position="1063"/>
    </location>
</feature>
<dbReference type="InterPro" id="IPR036985">
    <property type="entry name" value="Transglutaminase-like_sf"/>
</dbReference>
<feature type="region of interest" description="Disordered" evidence="6">
    <location>
        <begin position="609"/>
        <end position="632"/>
    </location>
</feature>
<sequence length="1086" mass="118649">MAPNRGRGRARGAITTGSRQSNRRLTRNTKDSSPNVFDDMLAEAAVVDPVESDNKPLKRRRLLREVSIPSYDSPRNGKGKQPVRSVDGGNVGKGQAINFALPTGLQTIDRSSGSDEEDEDDFAFEDVDLNQRTEKHESQHQQSDGIEDLSIKLDQQVTPAKRAAIRRKPASAAEKAVRLLVHKSHALCLLSHCIYINSWCNNEVVQRNLTAVLPVKTKGLLNPKATDSQFVRHRAFNDGLEQATELFKLAFTVNASGMQRAKWNDDDSGGKTDQAVLDPVDRSDFMRASKKLEGSQDTGNQLFCALLRSAGVQARLVCSLQPLPFTTSTTKTNTPQKKPPKPIILAIASDTDPDKTEASASDTSITASRTIGKVLSARRRLGQPSFASPSASTPAPPPRQNKKDVRKLAYPIFWTEAFDAAHQKWLPVDPIVTGTTAKASKFEPPAAYEFNQLSYAVAFESDAVAKDVTKRYAKAFNAKTRRQRVEATGDEGVRWWRKVMRFFHRRGIALDREQVEDAELAKKEAREGLPGNVQDFKGHPYYALERYLKRHEVIAPRREVGKVNAGTAARPRMEFVFRRQDVLACRSADKWYRLGRVVKEREQPLKHVVSRSVGRRARSPSVDQEGDDEKESGTTALYAFHQTEVYVPPPVVKGKVPRNAFKNLDIYTPSMVPSGGTHIRHALTQEAARYLHVDFADAVTGFQFKGRQGTAVVEGAVVPSVYAEAVGAVIEGLEWEAELGVSRQRSLQALRLWKRFLTGLRIAERVSSYGDGSSTDNGKGKAKEPDGDDGEKQRLQETAEAAPLDGGVELPTAGQFSLDELTSATKRRVPPKRKRAVEESDEDDVLDEESDGEDQDGDLGDNPDADYGGGGFFPDAEGAADLVAQPSAGGQGGYLADDDAHGNGDGGGGFLVPDDGEGGERVGEGGFLVAEMEGDGGGFVPEGVEDGMDGVLGDTAASVSNARDSRQEDHVLHVGDRSQPDASRTHGPDNQHPPPNTVHDHPTESNMAMSDSSARDALEPPASEATMSNTGLHNNITHGLPEPDDLHQNNDHHTEEREAEQQSDRGSLMSHDPEDEDAEPDWMESD</sequence>
<organism evidence="10 11">
    <name type="scientific">Salinomyces thailandicus</name>
    <dbReference type="NCBI Taxonomy" id="706561"/>
    <lineage>
        <taxon>Eukaryota</taxon>
        <taxon>Fungi</taxon>
        <taxon>Dikarya</taxon>
        <taxon>Ascomycota</taxon>
        <taxon>Pezizomycotina</taxon>
        <taxon>Dothideomycetes</taxon>
        <taxon>Dothideomycetidae</taxon>
        <taxon>Mycosphaerellales</taxon>
        <taxon>Teratosphaeriaceae</taxon>
        <taxon>Salinomyces</taxon>
    </lineage>
</organism>
<evidence type="ECO:0000259" key="7">
    <source>
        <dbReference type="SMART" id="SM01030"/>
    </source>
</evidence>
<protein>
    <recommendedName>
        <fullName evidence="12">Rad4-domain-containing protein</fullName>
    </recommendedName>
</protein>
<feature type="region of interest" description="Disordered" evidence="6">
    <location>
        <begin position="768"/>
        <end position="794"/>
    </location>
</feature>
<gene>
    <name evidence="10" type="ORF">B0A50_04950</name>
</gene>
<feature type="compositionally biased region" description="Polar residues" evidence="6">
    <location>
        <begin position="1025"/>
        <end position="1037"/>
    </location>
</feature>
<dbReference type="SMART" id="SM01031">
    <property type="entry name" value="BHD_2"/>
    <property type="match status" value="1"/>
</dbReference>
<dbReference type="InterPro" id="IPR004583">
    <property type="entry name" value="DNA_repair_Rad4"/>
</dbReference>
<keyword evidence="11" id="KW-1185">Reference proteome</keyword>
<dbReference type="Gene3D" id="2.20.20.110">
    <property type="entry name" value="Rad4, beta-hairpin domain BHD1"/>
    <property type="match status" value="1"/>
</dbReference>
<evidence type="ECO:0000256" key="3">
    <source>
        <dbReference type="ARBA" id="ARBA00022763"/>
    </source>
</evidence>
<proteinExistence type="inferred from homology"/>
<feature type="domain" description="Rad4 beta-hairpin" evidence="7">
    <location>
        <begin position="525"/>
        <end position="583"/>
    </location>
</feature>